<evidence type="ECO:0000259" key="3">
    <source>
        <dbReference type="Pfam" id="PF08190"/>
    </source>
</evidence>
<sequence>MDPATVEQYADWLDELEKSDPKAYAQFIQEMQAKMQGVADPANMMGPPTTASGGVPDQLKFPGNKVMQTGGIEEQKEGMYVDVTPGFVMKTLEQTSKTKLFVNICSSEYIQIFSKKKKLDENGDEQEGIHVPLSLGPPHEVVDHAEKTCLAIDIAVNPGVLDDCNNDMTFRNFVCELAIEYIQEKYKFRCDPQYKLPKLTYRGSLPPPRHYIRKTQTPVIEEVSRSTPPPPPKELQTATLRLFENSIHGDVCEVAAACEGGKICTSASLDSAPSCLLAVVDLPTPPPPETRDGIDVQVNEEYLVVLVRGYHELARVLPYPIQVQAVTASLVGSSLTITLPVNRSWQFQTSHADTGSSPWMLAQALAQDDAPEPPPKAVDRFHLLRDATSSPGTTTAVQEDEILPEDRFHQHDMMSMHILDQRRRDKEQKADKASTEHAARKQEAEKKRAAATAAGKTWAEMYPNEPETTFVDWGEMINDAKAPPPVPLENKLLSEAAKATAARWKQERDAVPLKSSLAFELLD</sequence>
<dbReference type="AlphaFoldDB" id="A0A485K6I3"/>
<dbReference type="PANTHER" id="PTHR22997">
    <property type="entry name" value="PIH1 DOMAIN-CONTAINING PROTEIN 1"/>
    <property type="match status" value="1"/>
</dbReference>
<dbReference type="EMBL" id="VJMH01000201">
    <property type="protein sequence ID" value="KAF0717907.1"/>
    <property type="molecule type" value="Genomic_DNA"/>
</dbReference>
<dbReference type="PANTHER" id="PTHR22997:SF0">
    <property type="entry name" value="PIH1 DOMAIN-CONTAINING PROTEIN 1"/>
    <property type="match status" value="1"/>
</dbReference>
<dbReference type="GO" id="GO:0005737">
    <property type="term" value="C:cytoplasm"/>
    <property type="evidence" value="ECO:0007669"/>
    <property type="project" value="TreeGrafter"/>
</dbReference>
<accession>A0A485K6I3</accession>
<evidence type="ECO:0000256" key="2">
    <source>
        <dbReference type="SAM" id="MobiDB-lite"/>
    </source>
</evidence>
<reference evidence="4" key="2">
    <citation type="submission" date="2019-06" db="EMBL/GenBank/DDBJ databases">
        <title>Genomics analysis of Aphanomyces spp. identifies a new class of oomycete effector associated with host adaptation.</title>
        <authorList>
            <person name="Gaulin E."/>
        </authorList>
    </citation>
    <scope>NUCLEOTIDE SEQUENCE</scope>
    <source>
        <strain evidence="4">CBS 578.67</strain>
    </source>
</reference>
<reference evidence="5 6" key="1">
    <citation type="submission" date="2019-03" db="EMBL/GenBank/DDBJ databases">
        <authorList>
            <person name="Gaulin E."/>
            <person name="Dumas B."/>
        </authorList>
    </citation>
    <scope>NUCLEOTIDE SEQUENCE [LARGE SCALE GENOMIC DNA]</scope>
    <source>
        <strain evidence="5">CBS 568.67</strain>
    </source>
</reference>
<dbReference type="InterPro" id="IPR012981">
    <property type="entry name" value="PIH1_N"/>
</dbReference>
<evidence type="ECO:0000256" key="1">
    <source>
        <dbReference type="ARBA" id="ARBA00008511"/>
    </source>
</evidence>
<evidence type="ECO:0000313" key="4">
    <source>
        <dbReference type="EMBL" id="KAF0717907.1"/>
    </source>
</evidence>
<dbReference type="InterPro" id="IPR050734">
    <property type="entry name" value="PIH1/Kintoun_subfamily"/>
</dbReference>
<evidence type="ECO:0000313" key="6">
    <source>
        <dbReference type="Proteomes" id="UP000332933"/>
    </source>
</evidence>
<dbReference type="Proteomes" id="UP000332933">
    <property type="component" value="Unassembled WGS sequence"/>
</dbReference>
<keyword evidence="6" id="KW-1185">Reference proteome</keyword>
<feature type="region of interest" description="Disordered" evidence="2">
    <location>
        <begin position="421"/>
        <end position="454"/>
    </location>
</feature>
<feature type="domain" description="PIH1 N-terminal" evidence="3">
    <location>
        <begin position="73"/>
        <end position="217"/>
    </location>
</feature>
<dbReference type="CDD" id="cd00298">
    <property type="entry name" value="ACD_sHsps_p23-like"/>
    <property type="match status" value="1"/>
</dbReference>
<gene>
    <name evidence="5" type="primary">Aste57867_2022</name>
    <name evidence="4" type="ORF">As57867_002019</name>
    <name evidence="5" type="ORF">ASTE57867_2022</name>
</gene>
<organism evidence="5 6">
    <name type="scientific">Aphanomyces stellatus</name>
    <dbReference type="NCBI Taxonomy" id="120398"/>
    <lineage>
        <taxon>Eukaryota</taxon>
        <taxon>Sar</taxon>
        <taxon>Stramenopiles</taxon>
        <taxon>Oomycota</taxon>
        <taxon>Saprolegniomycetes</taxon>
        <taxon>Saprolegniales</taxon>
        <taxon>Verrucalvaceae</taxon>
        <taxon>Aphanomyces</taxon>
    </lineage>
</organism>
<name>A0A485K6I3_9STRA</name>
<dbReference type="OrthoDB" id="1539250at2759"/>
<comment type="similarity">
    <text evidence="1">Belongs to the PIH1 family.</text>
</comment>
<dbReference type="Pfam" id="PF08190">
    <property type="entry name" value="PIH1"/>
    <property type="match status" value="1"/>
</dbReference>
<proteinExistence type="inferred from homology"/>
<protein>
    <submittedName>
        <fullName evidence="5">Aste57867_2022 protein</fullName>
    </submittedName>
</protein>
<feature type="compositionally biased region" description="Basic and acidic residues" evidence="2">
    <location>
        <begin position="421"/>
        <end position="448"/>
    </location>
</feature>
<dbReference type="EMBL" id="CAADRA010000201">
    <property type="protein sequence ID" value="VFT79226.1"/>
    <property type="molecule type" value="Genomic_DNA"/>
</dbReference>
<evidence type="ECO:0000313" key="5">
    <source>
        <dbReference type="EMBL" id="VFT79226.1"/>
    </source>
</evidence>